<name>A0ABR7MFU0_9BACT</name>
<keyword evidence="2" id="KW-1185">Reference proteome</keyword>
<dbReference type="InterPro" id="IPR014937">
    <property type="entry name" value="DUF1810"/>
</dbReference>
<dbReference type="PIRSF" id="PIRSF008546">
    <property type="entry name" value="UCP008546"/>
    <property type="match status" value="1"/>
</dbReference>
<accession>A0ABR7MFU0</accession>
<sequence length="137" mass="15279">MPNLSRFLDAQQSDYQTALSEIKNGRKRSHWMWYIFPQIQGLGFSETSKFYAIQDAAEAEAYLTHPVLGSRLLEISSALLKLSSSNATSIFGSPDDLKLKSSMTLFASLPKADPVFQSVLDKFFNGAKDNKTLQLLP</sequence>
<evidence type="ECO:0000313" key="1">
    <source>
        <dbReference type="EMBL" id="MBC6609954.1"/>
    </source>
</evidence>
<dbReference type="Pfam" id="PF08837">
    <property type="entry name" value="DUF1810"/>
    <property type="match status" value="1"/>
</dbReference>
<dbReference type="InterPro" id="IPR036287">
    <property type="entry name" value="Rv1873-like_sf"/>
</dbReference>
<dbReference type="RefSeq" id="WP_187318259.1">
    <property type="nucleotide sequence ID" value="NZ_JACSCY010000002.1"/>
</dbReference>
<dbReference type="Gene3D" id="1.25.40.380">
    <property type="entry name" value="Protein of unknown function DUF1810"/>
    <property type="match status" value="1"/>
</dbReference>
<comment type="caution">
    <text evidence="1">The sequence shown here is derived from an EMBL/GenBank/DDBJ whole genome shotgun (WGS) entry which is preliminary data.</text>
</comment>
<reference evidence="1 2" key="1">
    <citation type="submission" date="2020-08" db="EMBL/GenBank/DDBJ databases">
        <title>Hymenobacter sp.</title>
        <authorList>
            <person name="Kim M.K."/>
        </authorList>
    </citation>
    <scope>NUCLEOTIDE SEQUENCE [LARGE SCALE GENOMIC DNA]</scope>
    <source>
        <strain evidence="1 2">BT507</strain>
    </source>
</reference>
<proteinExistence type="predicted"/>
<protein>
    <submittedName>
        <fullName evidence="1">DUF1810 domain-containing protein</fullName>
    </submittedName>
</protein>
<evidence type="ECO:0000313" key="2">
    <source>
        <dbReference type="Proteomes" id="UP000622017"/>
    </source>
</evidence>
<dbReference type="SUPFAM" id="SSF140736">
    <property type="entry name" value="Rv1873-like"/>
    <property type="match status" value="1"/>
</dbReference>
<dbReference type="EMBL" id="JACSCY010000002">
    <property type="protein sequence ID" value="MBC6609954.1"/>
    <property type="molecule type" value="Genomic_DNA"/>
</dbReference>
<gene>
    <name evidence="1" type="ORF">H8B15_03415</name>
</gene>
<organism evidence="1 2">
    <name type="scientific">Hymenobacter citatus</name>
    <dbReference type="NCBI Taxonomy" id="2763506"/>
    <lineage>
        <taxon>Bacteria</taxon>
        <taxon>Pseudomonadati</taxon>
        <taxon>Bacteroidota</taxon>
        <taxon>Cytophagia</taxon>
        <taxon>Cytophagales</taxon>
        <taxon>Hymenobacteraceae</taxon>
        <taxon>Hymenobacter</taxon>
    </lineage>
</organism>
<dbReference type="Proteomes" id="UP000622017">
    <property type="component" value="Unassembled WGS sequence"/>
</dbReference>